<dbReference type="EMBL" id="QWGR01000004">
    <property type="protein sequence ID" value="RIJ48682.1"/>
    <property type="molecule type" value="Genomic_DNA"/>
</dbReference>
<dbReference type="OrthoDB" id="5446016at2"/>
<evidence type="ECO:0000313" key="3">
    <source>
        <dbReference type="EMBL" id="RIJ48682.1"/>
    </source>
</evidence>
<feature type="transmembrane region" description="Helical" evidence="1">
    <location>
        <begin position="273"/>
        <end position="294"/>
    </location>
</feature>
<gene>
    <name evidence="3" type="ORF">D1614_09115</name>
</gene>
<proteinExistence type="predicted"/>
<dbReference type="PANTHER" id="PTHR36927">
    <property type="entry name" value="BLR4337 PROTEIN"/>
    <property type="match status" value="1"/>
</dbReference>
<feature type="transmembrane region" description="Helical" evidence="1">
    <location>
        <begin position="205"/>
        <end position="223"/>
    </location>
</feature>
<accession>A0A399T1L5</accession>
<feature type="transmembrane region" description="Helical" evidence="1">
    <location>
        <begin position="341"/>
        <end position="359"/>
    </location>
</feature>
<keyword evidence="1" id="KW-0812">Transmembrane</keyword>
<keyword evidence="4" id="KW-1185">Reference proteome</keyword>
<protein>
    <recommendedName>
        <fullName evidence="2">Acyltransferase 3 domain-containing protein</fullName>
    </recommendedName>
</protein>
<reference evidence="3 4" key="1">
    <citation type="submission" date="2018-08" db="EMBL/GenBank/DDBJ databases">
        <title>Pallidiluteibacterium maritimus gen. nov., sp. nov., isolated from coastal sediment.</title>
        <authorList>
            <person name="Zhou L.Y."/>
        </authorList>
    </citation>
    <scope>NUCLEOTIDE SEQUENCE [LARGE SCALE GENOMIC DNA]</scope>
    <source>
        <strain evidence="3 4">XSD2</strain>
    </source>
</reference>
<feature type="transmembrane region" description="Helical" evidence="1">
    <location>
        <begin position="90"/>
        <end position="112"/>
    </location>
</feature>
<evidence type="ECO:0000259" key="2">
    <source>
        <dbReference type="Pfam" id="PF01757"/>
    </source>
</evidence>
<feature type="domain" description="Acyltransferase 3" evidence="2">
    <location>
        <begin position="7"/>
        <end position="359"/>
    </location>
</feature>
<organism evidence="3 4">
    <name type="scientific">Maribellus luteus</name>
    <dbReference type="NCBI Taxonomy" id="2305463"/>
    <lineage>
        <taxon>Bacteria</taxon>
        <taxon>Pseudomonadati</taxon>
        <taxon>Bacteroidota</taxon>
        <taxon>Bacteroidia</taxon>
        <taxon>Marinilabiliales</taxon>
        <taxon>Prolixibacteraceae</taxon>
        <taxon>Maribellus</taxon>
    </lineage>
</organism>
<sequence>MTGKRLYYIDNLRIFLISLVVLHHFAITYGAPGGWYYNEAEAGLPEIIPLSMFVASNQAFFMGMFFFISAFFMVPSLQRKGTGRFVSDRLIRLGVPTVLFFFILNPLTNFIANHYIRKQEPGLLEHILSGRAFGFGPMWFVEALLIFTAVYLIIRMTPLKIRLPFPGTKKIIVTALLTGIAQFIIRIWLPVGWSWSFTNFQFPFFVQYIVLFAFGTIAWQNNWLEHFNRKMGMQWFLFAQALIFIGFPAVFIGGKAISSGLDPFMGGLTYQSFSYALWEQLVGFSLIMGLLGIFKDRLNAQTKFARHLSESAYGVFVFHAPLIVALSAVFLPLSIPPYLKFLVLAPLALLLTFLTAWLIKQLPVFKKIF</sequence>
<dbReference type="RefSeq" id="WP_119437602.1">
    <property type="nucleotide sequence ID" value="NZ_QWGR01000004.1"/>
</dbReference>
<dbReference type="AlphaFoldDB" id="A0A399T1L5"/>
<dbReference type="InterPro" id="IPR002656">
    <property type="entry name" value="Acyl_transf_3_dom"/>
</dbReference>
<dbReference type="Proteomes" id="UP000265926">
    <property type="component" value="Unassembled WGS sequence"/>
</dbReference>
<dbReference type="GO" id="GO:0016747">
    <property type="term" value="F:acyltransferase activity, transferring groups other than amino-acyl groups"/>
    <property type="evidence" value="ECO:0007669"/>
    <property type="project" value="InterPro"/>
</dbReference>
<dbReference type="InterPro" id="IPR050623">
    <property type="entry name" value="Glucan_succinyl_AcylTrfase"/>
</dbReference>
<name>A0A399T1L5_9BACT</name>
<feature type="transmembrane region" description="Helical" evidence="1">
    <location>
        <begin position="59"/>
        <end position="78"/>
    </location>
</feature>
<feature type="transmembrane region" description="Helical" evidence="1">
    <location>
        <begin position="12"/>
        <end position="31"/>
    </location>
</feature>
<keyword evidence="1" id="KW-1133">Transmembrane helix</keyword>
<evidence type="ECO:0000313" key="4">
    <source>
        <dbReference type="Proteomes" id="UP000265926"/>
    </source>
</evidence>
<keyword evidence="1" id="KW-0472">Membrane</keyword>
<feature type="transmembrane region" description="Helical" evidence="1">
    <location>
        <begin position="315"/>
        <end position="335"/>
    </location>
</feature>
<feature type="transmembrane region" description="Helical" evidence="1">
    <location>
        <begin position="175"/>
        <end position="193"/>
    </location>
</feature>
<dbReference type="PANTHER" id="PTHR36927:SF4">
    <property type="entry name" value="BLR5718 PROTEIN"/>
    <property type="match status" value="1"/>
</dbReference>
<feature type="transmembrane region" description="Helical" evidence="1">
    <location>
        <begin position="235"/>
        <end position="253"/>
    </location>
</feature>
<evidence type="ECO:0000256" key="1">
    <source>
        <dbReference type="SAM" id="Phobius"/>
    </source>
</evidence>
<feature type="transmembrane region" description="Helical" evidence="1">
    <location>
        <begin position="132"/>
        <end position="154"/>
    </location>
</feature>
<dbReference type="Pfam" id="PF01757">
    <property type="entry name" value="Acyl_transf_3"/>
    <property type="match status" value="1"/>
</dbReference>
<comment type="caution">
    <text evidence="3">The sequence shown here is derived from an EMBL/GenBank/DDBJ whole genome shotgun (WGS) entry which is preliminary data.</text>
</comment>